<accession>A0ABZ1BMZ2</accession>
<evidence type="ECO:0000256" key="4">
    <source>
        <dbReference type="ARBA" id="ARBA00022825"/>
    </source>
</evidence>
<keyword evidence="4 5" id="KW-0720">Serine protease</keyword>
<dbReference type="InterPro" id="IPR001478">
    <property type="entry name" value="PDZ"/>
</dbReference>
<sequence>MKRRLSRSWPALLVVAGLVAVLLAATTLLGSGASSTPGDQGADLATALEVVGVIKTHYLEPIGTLDLLAAYVRTGSINGMLREAVKDPYTRYMDARAFQQLQVETTGHYAGIGVYIGIKEGRLTVVAPIPGTPAARAGLRAGDWIVEVDGRATADMSQDEASALIRGPQGTTVRLTIERDGQRFTVAIEREEIDVPAVAAVQLLPAGIGYVRLLQFSERAGRETEAALESLERQGYRALILDLRNNPGGLLTAAIDVANLFLSDGPIVHVVGRSGERNTIDASPLRTRPRVPVVVLVNNGSASASEIVAGALRDRGVATLVGTATFGKGLVQTIIPLRRGDAVVVTTQRYQTAGGHFIDQEGIEPDVVVEVSPEQAERLPLVEDRVDPDDVQLQKAVEILMQQLSRTARAAGRPAAA</sequence>
<dbReference type="Pfam" id="PF17820">
    <property type="entry name" value="PDZ_6"/>
    <property type="match status" value="1"/>
</dbReference>
<evidence type="ECO:0000313" key="7">
    <source>
        <dbReference type="EMBL" id="WRP13935.1"/>
    </source>
</evidence>
<reference evidence="8" key="1">
    <citation type="submission" date="2023-12" db="EMBL/GenBank/DDBJ databases">
        <title>Novel isolates from deep terrestrial aquifers shed light on the physiology and ecology of the class Limnochordia.</title>
        <authorList>
            <person name="Karnachuk O.V."/>
            <person name="Lukina A.P."/>
            <person name="Avakyan M.R."/>
            <person name="Kadnikov V."/>
            <person name="Begmatov S."/>
            <person name="Beletsky A.V."/>
            <person name="Mardanov A.V."/>
            <person name="Ravin N.V."/>
        </authorList>
    </citation>
    <scope>NUCLEOTIDE SEQUENCE [LARGE SCALE GENOMIC DNA]</scope>
    <source>
        <strain evidence="8">LN</strain>
    </source>
</reference>
<dbReference type="Gene3D" id="3.30.750.44">
    <property type="match status" value="1"/>
</dbReference>
<organism evidence="7 8">
    <name type="scientific">Geochorda subterranea</name>
    <dbReference type="NCBI Taxonomy" id="3109564"/>
    <lineage>
        <taxon>Bacteria</taxon>
        <taxon>Bacillati</taxon>
        <taxon>Bacillota</taxon>
        <taxon>Limnochordia</taxon>
        <taxon>Limnochordales</taxon>
        <taxon>Geochordaceae</taxon>
        <taxon>Geochorda</taxon>
    </lineage>
</organism>
<dbReference type="Gene3D" id="3.90.226.10">
    <property type="entry name" value="2-enoyl-CoA Hydratase, Chain A, domain 1"/>
    <property type="match status" value="1"/>
</dbReference>
<dbReference type="RefSeq" id="WP_324668204.1">
    <property type="nucleotide sequence ID" value="NZ_CP141614.1"/>
</dbReference>
<dbReference type="CDD" id="cd06782">
    <property type="entry name" value="cpPDZ_CPP-like"/>
    <property type="match status" value="1"/>
</dbReference>
<dbReference type="CDD" id="cd07560">
    <property type="entry name" value="Peptidase_S41_CPP"/>
    <property type="match status" value="1"/>
</dbReference>
<dbReference type="PANTHER" id="PTHR32060:SF30">
    <property type="entry name" value="CARBOXY-TERMINAL PROCESSING PROTEASE CTPA"/>
    <property type="match status" value="1"/>
</dbReference>
<keyword evidence="3 5" id="KW-0378">Hydrolase</keyword>
<evidence type="ECO:0000256" key="5">
    <source>
        <dbReference type="RuleBase" id="RU004404"/>
    </source>
</evidence>
<dbReference type="PANTHER" id="PTHR32060">
    <property type="entry name" value="TAIL-SPECIFIC PROTEASE"/>
    <property type="match status" value="1"/>
</dbReference>
<dbReference type="Proteomes" id="UP001333102">
    <property type="component" value="Chromosome"/>
</dbReference>
<dbReference type="Gene3D" id="2.30.42.10">
    <property type="match status" value="1"/>
</dbReference>
<evidence type="ECO:0000256" key="2">
    <source>
        <dbReference type="ARBA" id="ARBA00022670"/>
    </source>
</evidence>
<evidence type="ECO:0000256" key="1">
    <source>
        <dbReference type="ARBA" id="ARBA00009179"/>
    </source>
</evidence>
<keyword evidence="2 5" id="KW-0645">Protease</keyword>
<evidence type="ECO:0000259" key="6">
    <source>
        <dbReference type="PROSITE" id="PS50106"/>
    </source>
</evidence>
<gene>
    <name evidence="7" type="ORF">VLY81_10925</name>
</gene>
<dbReference type="SMART" id="SM00245">
    <property type="entry name" value="TSPc"/>
    <property type="match status" value="1"/>
</dbReference>
<dbReference type="InterPro" id="IPR004447">
    <property type="entry name" value="Peptidase_S41A"/>
</dbReference>
<protein>
    <submittedName>
        <fullName evidence="7">S41 family peptidase</fullName>
    </submittedName>
</protein>
<evidence type="ECO:0000256" key="3">
    <source>
        <dbReference type="ARBA" id="ARBA00022801"/>
    </source>
</evidence>
<feature type="domain" description="PDZ" evidence="6">
    <location>
        <begin position="98"/>
        <end position="166"/>
    </location>
</feature>
<evidence type="ECO:0000313" key="8">
    <source>
        <dbReference type="Proteomes" id="UP001333102"/>
    </source>
</evidence>
<dbReference type="InterPro" id="IPR029045">
    <property type="entry name" value="ClpP/crotonase-like_dom_sf"/>
</dbReference>
<dbReference type="PROSITE" id="PS50106">
    <property type="entry name" value="PDZ"/>
    <property type="match status" value="1"/>
</dbReference>
<proteinExistence type="inferred from homology"/>
<dbReference type="Pfam" id="PF03572">
    <property type="entry name" value="Peptidase_S41"/>
    <property type="match status" value="1"/>
</dbReference>
<dbReference type="SUPFAM" id="SSF50156">
    <property type="entry name" value="PDZ domain-like"/>
    <property type="match status" value="1"/>
</dbReference>
<dbReference type="InterPro" id="IPR005151">
    <property type="entry name" value="Tail-specific_protease"/>
</dbReference>
<dbReference type="InterPro" id="IPR036034">
    <property type="entry name" value="PDZ_sf"/>
</dbReference>
<dbReference type="SMART" id="SM00228">
    <property type="entry name" value="PDZ"/>
    <property type="match status" value="1"/>
</dbReference>
<dbReference type="NCBIfam" id="TIGR00225">
    <property type="entry name" value="prc"/>
    <property type="match status" value="1"/>
</dbReference>
<keyword evidence="8" id="KW-1185">Reference proteome</keyword>
<dbReference type="EMBL" id="CP141614">
    <property type="protein sequence ID" value="WRP13935.1"/>
    <property type="molecule type" value="Genomic_DNA"/>
</dbReference>
<dbReference type="SUPFAM" id="SSF52096">
    <property type="entry name" value="ClpP/crotonase"/>
    <property type="match status" value="1"/>
</dbReference>
<dbReference type="InterPro" id="IPR041489">
    <property type="entry name" value="PDZ_6"/>
</dbReference>
<comment type="similarity">
    <text evidence="1 5">Belongs to the peptidase S41A family.</text>
</comment>
<name>A0ABZ1BMZ2_9FIRM</name>